<dbReference type="RefSeq" id="WP_344921982.1">
    <property type="nucleotide sequence ID" value="NZ_BAABAQ010000014.1"/>
</dbReference>
<keyword evidence="3" id="KW-1185">Reference proteome</keyword>
<proteinExistence type="predicted"/>
<gene>
    <name evidence="2" type="ORF">GCM10022252_64900</name>
</gene>
<organism evidence="2 3">
    <name type="scientific">Streptosporangium oxazolinicum</name>
    <dbReference type="NCBI Taxonomy" id="909287"/>
    <lineage>
        <taxon>Bacteria</taxon>
        <taxon>Bacillati</taxon>
        <taxon>Actinomycetota</taxon>
        <taxon>Actinomycetes</taxon>
        <taxon>Streptosporangiales</taxon>
        <taxon>Streptosporangiaceae</taxon>
        <taxon>Streptosporangium</taxon>
    </lineage>
</organism>
<sequence length="582" mass="64608">MSRNSIGGVRRAQLITTYGVGSLIAVESNSYMIAGIDRWSDYGDEHIIHEPRLQQQLRVRGFRLPPASQYEGRGDVPVIRFPIWHSCPESGTLKEHWKWGNHRGTAKCKVHDRELVPSRFVVCCGNGHIDDFPYFRWVHAGSPGTGTEHEMTIEATGRSAALRDIVIACKCGKRVSMEGALGKGALKGIARCTGQRPWLGSDQTQECDEIPRGMQRGASGVWFSAVRSALSIPPWSEAIHKLIEKHWKTLSKTRHLRDTVEDLELAKGKPFGIDEIVGAVEQRRRIEAGLEDYSEADLKAQEYQALANTTPEISGDQDFVCVPPDNLELDPTLAVDQVMRVKRLREVRALEAFTRIESPTPGDGKRLASLHRDDDRPDWLPAIEVIGEGVFLTLDQRRLAEWEQRPEVIDRIAPLGEGYRQRFLSRGTEPDRWITPRLVLIHTLAHAIINEWSLDSGYPAASLRERLYVSDTMAGLLIYTATSDSAGSLGGIVAQVESGDLSASIHRALNRISWCSADPLCIETQVSGVDNLNRAACHACVLLPETSCEEYNTLLDRGILIGTHEEPQVGFFSSKAADLTAS</sequence>
<dbReference type="Proteomes" id="UP001501251">
    <property type="component" value="Unassembled WGS sequence"/>
</dbReference>
<reference evidence="3" key="1">
    <citation type="journal article" date="2019" name="Int. J. Syst. Evol. Microbiol.">
        <title>The Global Catalogue of Microorganisms (GCM) 10K type strain sequencing project: providing services to taxonomists for standard genome sequencing and annotation.</title>
        <authorList>
            <consortium name="The Broad Institute Genomics Platform"/>
            <consortium name="The Broad Institute Genome Sequencing Center for Infectious Disease"/>
            <person name="Wu L."/>
            <person name="Ma J."/>
        </authorList>
    </citation>
    <scope>NUCLEOTIDE SEQUENCE [LARGE SCALE GENOMIC DNA]</scope>
    <source>
        <strain evidence="3">JCM 17388</strain>
    </source>
</reference>
<evidence type="ECO:0000313" key="3">
    <source>
        <dbReference type="Proteomes" id="UP001501251"/>
    </source>
</evidence>
<feature type="domain" description="MrfA-like Zn-binding" evidence="1">
    <location>
        <begin position="444"/>
        <end position="541"/>
    </location>
</feature>
<dbReference type="InterPro" id="IPR018973">
    <property type="entry name" value="MZB"/>
</dbReference>
<dbReference type="NCBIfam" id="NF038324">
    <property type="entry name" value="DrmB_fam"/>
    <property type="match status" value="1"/>
</dbReference>
<dbReference type="EMBL" id="BAABAQ010000014">
    <property type="protein sequence ID" value="GAA4205020.1"/>
    <property type="molecule type" value="Genomic_DNA"/>
</dbReference>
<protein>
    <submittedName>
        <fullName evidence="2">DUF1998 domain-containing protein</fullName>
    </submittedName>
</protein>
<dbReference type="InterPro" id="IPR047721">
    <property type="entry name" value="DrmB"/>
</dbReference>
<evidence type="ECO:0000313" key="2">
    <source>
        <dbReference type="EMBL" id="GAA4205020.1"/>
    </source>
</evidence>
<dbReference type="Pfam" id="PF09369">
    <property type="entry name" value="MZB"/>
    <property type="match status" value="1"/>
</dbReference>
<accession>A0ABP8BEL1</accession>
<name>A0ABP8BEL1_9ACTN</name>
<evidence type="ECO:0000259" key="1">
    <source>
        <dbReference type="Pfam" id="PF09369"/>
    </source>
</evidence>
<comment type="caution">
    <text evidence="2">The sequence shown here is derived from an EMBL/GenBank/DDBJ whole genome shotgun (WGS) entry which is preliminary data.</text>
</comment>